<name>A0A086BKS7_9FLAO</name>
<comment type="cofactor">
    <cofactor evidence="1">
        <name>pyridoxal 5'-phosphate</name>
        <dbReference type="ChEBI" id="CHEBI:597326"/>
    </cofactor>
</comment>
<evidence type="ECO:0000256" key="2">
    <source>
        <dbReference type="ARBA" id="ARBA00008954"/>
    </source>
</evidence>
<keyword evidence="5" id="KW-0808">Transferase</keyword>
<dbReference type="eggNOG" id="COG0161">
    <property type="taxonomic scope" value="Bacteria"/>
</dbReference>
<organism evidence="5 6">
    <name type="scientific">Chryseobacterium piperi</name>
    <dbReference type="NCBI Taxonomy" id="558152"/>
    <lineage>
        <taxon>Bacteria</taxon>
        <taxon>Pseudomonadati</taxon>
        <taxon>Bacteroidota</taxon>
        <taxon>Flavobacteriia</taxon>
        <taxon>Flavobacteriales</taxon>
        <taxon>Weeksellaceae</taxon>
        <taxon>Chryseobacterium group</taxon>
        <taxon>Chryseobacterium</taxon>
    </lineage>
</organism>
<sequence length="460" mass="50610">MINNLIHSMLVCPDYDRAYPSITHAEGIYLIDKNGKKYIDATSGTAAVSNLGHSIPGISDVVKEQMDAVALIPTHTFTSEQVEGYLARLIDFAPEGFNRAWTATSGTEAVEQSLKLALQYHQLRGEGHRYKIISRWGTYHGNSVFTLDVGGMALRRAVYDKWMNNFPHIPPSYSYRRPDGMSEEEYAVISAGELEKCLLETGPESVAAFIAEPMVAAALGGVGPSEGYFKEVRRVCDKYGILFIADEILTGFGRIGANFGMERFGVTPDIIAAGKGISGGYFPLSAVIAHQKVTAIFEEKKIPFLGGHSFACNPVGAAIGSFVIDYMKENKVVENSLKMGEVFLEKLQRIYRHDMVGDVRGMGLYLGVEFVADRETKLPFAKELNISRKIVDKVFEKGVVVYLGKGSYDGTSGDHITISPPLIINEEQIEIIVQAIDESIEEVSRNLQTKNTKETASIKI</sequence>
<evidence type="ECO:0000313" key="5">
    <source>
        <dbReference type="EMBL" id="KFF29541.1"/>
    </source>
</evidence>
<dbReference type="Proteomes" id="UP000028709">
    <property type="component" value="Unassembled WGS sequence"/>
</dbReference>
<accession>A0A086BKS7</accession>
<dbReference type="AlphaFoldDB" id="A0A086BKS7"/>
<dbReference type="STRING" id="558152.IQ37_04765"/>
<dbReference type="Pfam" id="PF00202">
    <property type="entry name" value="Aminotran_3"/>
    <property type="match status" value="1"/>
</dbReference>
<dbReference type="Gene3D" id="3.40.640.10">
    <property type="entry name" value="Type I PLP-dependent aspartate aminotransferase-like (Major domain)"/>
    <property type="match status" value="1"/>
</dbReference>
<dbReference type="GO" id="GO:0008483">
    <property type="term" value="F:transaminase activity"/>
    <property type="evidence" value="ECO:0007669"/>
    <property type="project" value="UniProtKB-KW"/>
</dbReference>
<dbReference type="EMBL" id="JPRJ01000005">
    <property type="protein sequence ID" value="KFF29541.1"/>
    <property type="molecule type" value="Genomic_DNA"/>
</dbReference>
<dbReference type="GO" id="GO:0030170">
    <property type="term" value="F:pyridoxal phosphate binding"/>
    <property type="evidence" value="ECO:0007669"/>
    <property type="project" value="InterPro"/>
</dbReference>
<comment type="similarity">
    <text evidence="2 4">Belongs to the class-III pyridoxal-phosphate-dependent aminotransferase family.</text>
</comment>
<dbReference type="SUPFAM" id="SSF53383">
    <property type="entry name" value="PLP-dependent transferases"/>
    <property type="match status" value="1"/>
</dbReference>
<gene>
    <name evidence="5" type="ORF">IQ37_04765</name>
</gene>
<dbReference type="KEGG" id="cpip:CJF12_08810"/>
<dbReference type="InterPro" id="IPR015421">
    <property type="entry name" value="PyrdxlP-dep_Trfase_major"/>
</dbReference>
<dbReference type="Gene3D" id="3.90.1150.10">
    <property type="entry name" value="Aspartate Aminotransferase, domain 1"/>
    <property type="match status" value="1"/>
</dbReference>
<dbReference type="InterPro" id="IPR049704">
    <property type="entry name" value="Aminotrans_3_PPA_site"/>
</dbReference>
<evidence type="ECO:0000313" key="6">
    <source>
        <dbReference type="Proteomes" id="UP000028709"/>
    </source>
</evidence>
<evidence type="ECO:0000256" key="1">
    <source>
        <dbReference type="ARBA" id="ARBA00001933"/>
    </source>
</evidence>
<keyword evidence="6" id="KW-1185">Reference proteome</keyword>
<dbReference type="CDD" id="cd00610">
    <property type="entry name" value="OAT_like"/>
    <property type="match status" value="1"/>
</dbReference>
<keyword evidence="3 4" id="KW-0663">Pyridoxal phosphate</keyword>
<dbReference type="RefSeq" id="WP_034682269.1">
    <property type="nucleotide sequence ID" value="NZ_CP023049.2"/>
</dbReference>
<keyword evidence="5" id="KW-0032">Aminotransferase</keyword>
<evidence type="ECO:0000256" key="4">
    <source>
        <dbReference type="RuleBase" id="RU003560"/>
    </source>
</evidence>
<dbReference type="PANTHER" id="PTHR43094:SF1">
    <property type="entry name" value="AMINOTRANSFERASE CLASS-III"/>
    <property type="match status" value="1"/>
</dbReference>
<dbReference type="PIRSF" id="PIRSF000521">
    <property type="entry name" value="Transaminase_4ab_Lys_Orn"/>
    <property type="match status" value="1"/>
</dbReference>
<dbReference type="OrthoDB" id="730777at2"/>
<protein>
    <submittedName>
        <fullName evidence="5">Aminotransferase class III</fullName>
    </submittedName>
</protein>
<comment type="caution">
    <text evidence="5">The sequence shown here is derived from an EMBL/GenBank/DDBJ whole genome shotgun (WGS) entry which is preliminary data.</text>
</comment>
<dbReference type="PROSITE" id="PS00600">
    <property type="entry name" value="AA_TRANSFER_CLASS_3"/>
    <property type="match status" value="1"/>
</dbReference>
<proteinExistence type="inferred from homology"/>
<evidence type="ECO:0000256" key="3">
    <source>
        <dbReference type="ARBA" id="ARBA00022898"/>
    </source>
</evidence>
<dbReference type="InterPro" id="IPR015424">
    <property type="entry name" value="PyrdxlP-dep_Trfase"/>
</dbReference>
<dbReference type="InterPro" id="IPR005814">
    <property type="entry name" value="Aminotrans_3"/>
</dbReference>
<dbReference type="InterPro" id="IPR015422">
    <property type="entry name" value="PyrdxlP-dep_Trfase_small"/>
</dbReference>
<dbReference type="PANTHER" id="PTHR43094">
    <property type="entry name" value="AMINOTRANSFERASE"/>
    <property type="match status" value="1"/>
</dbReference>
<reference evidence="5 6" key="1">
    <citation type="submission" date="2014-07" db="EMBL/GenBank/DDBJ databases">
        <title>Genome of Chryseobacterium piperi CTM.</title>
        <authorList>
            <person name="Pipes S.E."/>
            <person name="Stropko S.J."/>
            <person name="Newman J.D."/>
        </authorList>
    </citation>
    <scope>NUCLEOTIDE SEQUENCE [LARGE SCALE GENOMIC DNA]</scope>
    <source>
        <strain evidence="5 6">CTM</strain>
    </source>
</reference>